<dbReference type="EMBL" id="AE017143">
    <property type="protein sequence ID" value="AAP95495.1"/>
    <property type="molecule type" value="Genomic_DNA"/>
</dbReference>
<name>Q7VNH5_HAEDU</name>
<dbReference type="STRING" id="233412.HD_0560"/>
<accession>Q7VNH5</accession>
<dbReference type="AlphaFoldDB" id="Q7VNH5"/>
<gene>
    <name evidence="1" type="ordered locus">HD_0560</name>
</gene>
<reference evidence="2" key="1">
    <citation type="submission" date="2003-06" db="EMBL/GenBank/DDBJ databases">
        <title>The complete genome sequence of Haemophilus ducreyi.</title>
        <authorList>
            <person name="Munson R.S. Jr."/>
            <person name="Ray W.C."/>
            <person name="Mahairas G."/>
            <person name="Sabo P."/>
            <person name="Mungur R."/>
            <person name="Johnson L."/>
            <person name="Nguyen D."/>
            <person name="Wang J."/>
            <person name="Forst C."/>
            <person name="Hood L."/>
        </authorList>
    </citation>
    <scope>NUCLEOTIDE SEQUENCE [LARGE SCALE GENOMIC DNA]</scope>
    <source>
        <strain evidence="2">35000HP / ATCC 700724</strain>
    </source>
</reference>
<organism evidence="1 2">
    <name type="scientific">Haemophilus ducreyi (strain 35000HP / ATCC 700724)</name>
    <dbReference type="NCBI Taxonomy" id="233412"/>
    <lineage>
        <taxon>Bacteria</taxon>
        <taxon>Pseudomonadati</taxon>
        <taxon>Pseudomonadota</taxon>
        <taxon>Gammaproteobacteria</taxon>
        <taxon>Pasteurellales</taxon>
        <taxon>Pasteurellaceae</taxon>
        <taxon>Haemophilus</taxon>
    </lineage>
</organism>
<keyword evidence="2" id="KW-1185">Reference proteome</keyword>
<evidence type="ECO:0000313" key="1">
    <source>
        <dbReference type="EMBL" id="AAP95495.1"/>
    </source>
</evidence>
<sequence length="61" mass="6756">MPTASGICETSQAKQCYNLISQAGSFLKFLTKNGIKLPLIFLNLVVRKPPMLKSIAFQNQN</sequence>
<proteinExistence type="predicted"/>
<evidence type="ECO:0000313" key="2">
    <source>
        <dbReference type="Proteomes" id="UP000001022"/>
    </source>
</evidence>
<dbReference type="Proteomes" id="UP000001022">
    <property type="component" value="Chromosome"/>
</dbReference>
<dbReference type="KEGG" id="hdu:HD_0560"/>
<protein>
    <submittedName>
        <fullName evidence="1">Uncharacterized protein</fullName>
    </submittedName>
</protein>
<dbReference type="HOGENOM" id="CLU_2916080_0_0_6"/>